<evidence type="ECO:0000313" key="10">
    <source>
        <dbReference type="Proteomes" id="UP000291269"/>
    </source>
</evidence>
<evidence type="ECO:0000256" key="5">
    <source>
        <dbReference type="ARBA" id="ARBA00023172"/>
    </source>
</evidence>
<dbReference type="PROSITE" id="PS51900">
    <property type="entry name" value="CB"/>
    <property type="match status" value="1"/>
</dbReference>
<protein>
    <recommendedName>
        <fullName evidence="11">Site-specific integrase</fullName>
    </recommendedName>
</protein>
<evidence type="ECO:0000256" key="1">
    <source>
        <dbReference type="ARBA" id="ARBA00003283"/>
    </source>
</evidence>
<comment type="function">
    <text evidence="1">Site-specific tyrosine recombinase, which acts by catalyzing the cutting and rejoining of the recombining DNA molecules.</text>
</comment>
<dbReference type="Pfam" id="PF00589">
    <property type="entry name" value="Phage_integrase"/>
    <property type="match status" value="1"/>
</dbReference>
<comment type="caution">
    <text evidence="9">The sequence shown here is derived from an EMBL/GenBank/DDBJ whole genome shotgun (WGS) entry which is preliminary data.</text>
</comment>
<dbReference type="RefSeq" id="WP_129226303.1">
    <property type="nucleotide sequence ID" value="NZ_SDOZ01000003.1"/>
</dbReference>
<dbReference type="PANTHER" id="PTHR30629:SF2">
    <property type="entry name" value="PROPHAGE INTEGRASE INTS-RELATED"/>
    <property type="match status" value="1"/>
</dbReference>
<evidence type="ECO:0000256" key="2">
    <source>
        <dbReference type="ARBA" id="ARBA00008857"/>
    </source>
</evidence>
<dbReference type="InterPro" id="IPR010998">
    <property type="entry name" value="Integrase_recombinase_N"/>
</dbReference>
<evidence type="ECO:0008006" key="11">
    <source>
        <dbReference type="Google" id="ProtNLM"/>
    </source>
</evidence>
<dbReference type="InterPro" id="IPR011010">
    <property type="entry name" value="DNA_brk_join_enz"/>
</dbReference>
<reference evidence="9 10" key="1">
    <citation type="journal article" date="2019" name="Gut">
        <title>Antibiotics-induced monodominance of a novel gut bacterial order.</title>
        <authorList>
            <person name="Hildebrand F."/>
            <person name="Moitinho-Silva L."/>
            <person name="Blasche S."/>
            <person name="Jahn M.T."/>
            <person name="Gossmann T.I."/>
            <person name="Heuerta-Cepas J."/>
            <person name="Hercog R."/>
            <person name="Luetge M."/>
            <person name="Bahram M."/>
            <person name="Pryszlak A."/>
            <person name="Alves R.J."/>
            <person name="Waszak S.M."/>
            <person name="Zhu A."/>
            <person name="Ye L."/>
            <person name="Costea P.I."/>
            <person name="Aalvink S."/>
            <person name="Belzer C."/>
            <person name="Forslund S.K."/>
            <person name="Sunagawa S."/>
            <person name="Hentschel U."/>
            <person name="Merten C."/>
            <person name="Patil K.R."/>
            <person name="Benes V."/>
            <person name="Bork P."/>
        </authorList>
    </citation>
    <scope>NUCLEOTIDE SEQUENCE [LARGE SCALE GENOMIC DNA]</scope>
    <source>
        <strain evidence="9 10">HDS1380</strain>
    </source>
</reference>
<name>A0A4Q2K806_9FIRM</name>
<organism evidence="9 10">
    <name type="scientific">Candidatus Borkfalkia ceftriaxoniphila</name>
    <dbReference type="NCBI Taxonomy" id="2508949"/>
    <lineage>
        <taxon>Bacteria</taxon>
        <taxon>Bacillati</taxon>
        <taxon>Bacillota</taxon>
        <taxon>Clostridia</taxon>
        <taxon>Christensenellales</taxon>
        <taxon>Christensenellaceae</taxon>
        <taxon>Candidatus Borkfalkia</taxon>
    </lineage>
</organism>
<evidence type="ECO:0000259" key="8">
    <source>
        <dbReference type="PROSITE" id="PS51900"/>
    </source>
</evidence>
<dbReference type="SUPFAM" id="SSF56349">
    <property type="entry name" value="DNA breaking-rejoining enzymes"/>
    <property type="match status" value="1"/>
</dbReference>
<dbReference type="Gene3D" id="1.10.150.130">
    <property type="match status" value="1"/>
</dbReference>
<evidence type="ECO:0000259" key="7">
    <source>
        <dbReference type="PROSITE" id="PS51898"/>
    </source>
</evidence>
<accession>A0A4Q2K806</accession>
<keyword evidence="4 6" id="KW-0238">DNA-binding</keyword>
<evidence type="ECO:0000313" key="9">
    <source>
        <dbReference type="EMBL" id="RXZ58123.1"/>
    </source>
</evidence>
<dbReference type="InterPro" id="IPR044068">
    <property type="entry name" value="CB"/>
</dbReference>
<dbReference type="Pfam" id="PF14659">
    <property type="entry name" value="Phage_int_SAM_3"/>
    <property type="match status" value="1"/>
</dbReference>
<feature type="domain" description="Tyr recombinase" evidence="7">
    <location>
        <begin position="254"/>
        <end position="422"/>
    </location>
</feature>
<dbReference type="GO" id="GO:0006310">
    <property type="term" value="P:DNA recombination"/>
    <property type="evidence" value="ECO:0007669"/>
    <property type="project" value="UniProtKB-KW"/>
</dbReference>
<dbReference type="InterPro" id="IPR050808">
    <property type="entry name" value="Phage_Integrase"/>
</dbReference>
<keyword evidence="3" id="KW-0229">DNA integration</keyword>
<feature type="domain" description="Core-binding (CB)" evidence="8">
    <location>
        <begin position="151"/>
        <end position="233"/>
    </location>
</feature>
<dbReference type="PANTHER" id="PTHR30629">
    <property type="entry name" value="PROPHAGE INTEGRASE"/>
    <property type="match status" value="1"/>
</dbReference>
<dbReference type="InterPro" id="IPR013762">
    <property type="entry name" value="Integrase-like_cat_sf"/>
</dbReference>
<evidence type="ECO:0000256" key="3">
    <source>
        <dbReference type="ARBA" id="ARBA00022908"/>
    </source>
</evidence>
<comment type="similarity">
    <text evidence="2">Belongs to the 'phage' integrase family.</text>
</comment>
<dbReference type="Proteomes" id="UP000291269">
    <property type="component" value="Unassembled WGS sequence"/>
</dbReference>
<dbReference type="EMBL" id="SDOZ01000003">
    <property type="protein sequence ID" value="RXZ58123.1"/>
    <property type="molecule type" value="Genomic_DNA"/>
</dbReference>
<sequence length="426" mass="49616">MMTKKYDIFEFDVQKLTQTVLTLKQTAFEFHQSMNGLLGGILDIVRDIYDAAEEKQRAQKLEPFPSLPKLEISSNNNNIKISDVFSEKELNDMPFLKDGKPRKRDDGVWEIRYRRNGYNESFSSKNLNIAKEKFKRFIFDLKKQPRQGSKKNFAEIAEIYLYKVKKPLLHEDSFKNNLVTYRNHILNHFGGKPIDKITPLDIQNVVNDLYEQGKTRTIEEVSTLLRGIFSFAISNKYLKESPLSAVLIPKHQRESGLALTKQEELELVEKLRNHSFEKIYLFMLYSGVRRTEALHLKWKDIDLKNNTVTCYCAKVKNLKKGQIVTRKFPIFPKLRMLLLTMDCGAPESFLFEFAESSVTNTIKKFLPKHKAHDLRHTFVTRARECGIERDLVSLWVGHSLGNNVTASVYTHFSEEYQQAEALKLNY</sequence>
<proteinExistence type="inferred from homology"/>
<dbReference type="GO" id="GO:0015074">
    <property type="term" value="P:DNA integration"/>
    <property type="evidence" value="ECO:0007669"/>
    <property type="project" value="UniProtKB-KW"/>
</dbReference>
<dbReference type="AlphaFoldDB" id="A0A4Q2K806"/>
<dbReference type="GO" id="GO:0003677">
    <property type="term" value="F:DNA binding"/>
    <property type="evidence" value="ECO:0007669"/>
    <property type="project" value="UniProtKB-UniRule"/>
</dbReference>
<keyword evidence="10" id="KW-1185">Reference proteome</keyword>
<gene>
    <name evidence="9" type="ORF">ESZ91_08655</name>
</gene>
<dbReference type="InterPro" id="IPR002104">
    <property type="entry name" value="Integrase_catalytic"/>
</dbReference>
<evidence type="ECO:0000256" key="4">
    <source>
        <dbReference type="ARBA" id="ARBA00023125"/>
    </source>
</evidence>
<dbReference type="OrthoDB" id="111144at2"/>
<dbReference type="PROSITE" id="PS51898">
    <property type="entry name" value="TYR_RECOMBINASE"/>
    <property type="match status" value="1"/>
</dbReference>
<keyword evidence="5" id="KW-0233">DNA recombination</keyword>
<dbReference type="Gene3D" id="1.10.443.10">
    <property type="entry name" value="Intergrase catalytic core"/>
    <property type="match status" value="1"/>
</dbReference>
<dbReference type="InterPro" id="IPR004107">
    <property type="entry name" value="Integrase_SAM-like_N"/>
</dbReference>
<evidence type="ECO:0000256" key="6">
    <source>
        <dbReference type="PROSITE-ProRule" id="PRU01248"/>
    </source>
</evidence>